<dbReference type="GeneID" id="96621050"/>
<accession>A0ABY0W376</accession>
<reference evidence="2 3" key="1">
    <citation type="submission" date="2016-10" db="EMBL/GenBank/DDBJ databases">
        <authorList>
            <person name="Varghese N."/>
            <person name="Submissions S."/>
        </authorList>
    </citation>
    <scope>NUCLEOTIDE SEQUENCE [LARGE SCALE GENOMIC DNA]</scope>
    <source>
        <strain evidence="2 3">BS3667</strain>
    </source>
</reference>
<proteinExistence type="predicted"/>
<dbReference type="SUPFAM" id="SSF51197">
    <property type="entry name" value="Clavaminate synthase-like"/>
    <property type="match status" value="1"/>
</dbReference>
<dbReference type="RefSeq" id="WP_231984104.1">
    <property type="nucleotide sequence ID" value="NZ_CP049044.1"/>
</dbReference>
<name>A0ABY0W376_9PSED</name>
<dbReference type="Proteomes" id="UP000182058">
    <property type="component" value="Chromosome I"/>
</dbReference>
<gene>
    <name evidence="2" type="ORF">SAMN04490201_3474</name>
</gene>
<sequence length="249" mass="26782">MNTGIVTFATCGYAVINGLIGEQELAWARKMTDALVERYRSGEPSARAAGVSIGDASRQHPQRNPDVEPGQYSHEPFIIGDLVALEPGFARFLCQQSIWTCAARLLDCAPAEVLFHFSNITRKPGEIGPAVGWHRDADNRYFASDDGRTLRLLIPLQHMSAGNGGTAVVPGSHLHAETAIDTALSPDVPAAGCLALHSGTLHGGLPNRSRQNRDVIVIQFGVRSSHLRAHASEAMALSSREDFLKVVNA</sequence>
<dbReference type="PANTHER" id="PTHR20883:SF46">
    <property type="entry name" value="PHYTANOYL-COA HYDROXYLASE"/>
    <property type="match status" value="1"/>
</dbReference>
<dbReference type="InterPro" id="IPR008775">
    <property type="entry name" value="Phytyl_CoA_dOase-like"/>
</dbReference>
<dbReference type="PANTHER" id="PTHR20883">
    <property type="entry name" value="PHYTANOYL-COA DIOXYGENASE DOMAIN CONTAINING 1"/>
    <property type="match status" value="1"/>
</dbReference>
<dbReference type="GO" id="GO:0051213">
    <property type="term" value="F:dioxygenase activity"/>
    <property type="evidence" value="ECO:0007669"/>
    <property type="project" value="UniProtKB-KW"/>
</dbReference>
<keyword evidence="2" id="KW-0223">Dioxygenase</keyword>
<keyword evidence="2" id="KW-0560">Oxidoreductase</keyword>
<evidence type="ECO:0000313" key="2">
    <source>
        <dbReference type="EMBL" id="SDU65088.1"/>
    </source>
</evidence>
<feature type="region of interest" description="Disordered" evidence="1">
    <location>
        <begin position="49"/>
        <end position="70"/>
    </location>
</feature>
<keyword evidence="3" id="KW-1185">Reference proteome</keyword>
<protein>
    <submittedName>
        <fullName evidence="2">Phytanoyl-CoA dioxygenase (PhyH)</fullName>
    </submittedName>
</protein>
<dbReference type="Gene3D" id="2.60.120.620">
    <property type="entry name" value="q2cbj1_9rhob like domain"/>
    <property type="match status" value="1"/>
</dbReference>
<evidence type="ECO:0000256" key="1">
    <source>
        <dbReference type="SAM" id="MobiDB-lite"/>
    </source>
</evidence>
<dbReference type="Pfam" id="PF05721">
    <property type="entry name" value="PhyH"/>
    <property type="match status" value="1"/>
</dbReference>
<dbReference type="EMBL" id="LT629795">
    <property type="protein sequence ID" value="SDU65088.1"/>
    <property type="molecule type" value="Genomic_DNA"/>
</dbReference>
<evidence type="ECO:0000313" key="3">
    <source>
        <dbReference type="Proteomes" id="UP000182058"/>
    </source>
</evidence>
<organism evidence="2 3">
    <name type="scientific">Pseudomonas psychrophila</name>
    <dbReference type="NCBI Taxonomy" id="122355"/>
    <lineage>
        <taxon>Bacteria</taxon>
        <taxon>Pseudomonadati</taxon>
        <taxon>Pseudomonadota</taxon>
        <taxon>Gammaproteobacteria</taxon>
        <taxon>Pseudomonadales</taxon>
        <taxon>Pseudomonadaceae</taxon>
        <taxon>Pseudomonas</taxon>
    </lineage>
</organism>